<evidence type="ECO:0000256" key="2">
    <source>
        <dbReference type="ARBA" id="ARBA00023134"/>
    </source>
</evidence>
<dbReference type="Pfam" id="PF16897">
    <property type="entry name" value="MMR_HSR1_Xtn"/>
    <property type="match status" value="1"/>
</dbReference>
<dbReference type="PRINTS" id="PR00326">
    <property type="entry name" value="GTP1OBG"/>
</dbReference>
<dbReference type="STRING" id="2880.D7G1V0"/>
<feature type="domain" description="OBG-type G" evidence="4">
    <location>
        <begin position="69"/>
        <end position="294"/>
    </location>
</feature>
<dbReference type="GO" id="GO:0003924">
    <property type="term" value="F:GTPase activity"/>
    <property type="evidence" value="ECO:0007669"/>
    <property type="project" value="InterPro"/>
</dbReference>
<sequence length="372" mass="41635">MSDSIRSKIQELENEYARTQKNKATSQHLGLIKAKVAKLKRELLDADSGGRGGGGGGGRGFDVSKAGDTRVGFVGFPSVGKSTLLTKLTGTHSEAAAYEFTTLTAVPGTLNYRGAKIQMLDLPGIIEGAKDGKGRGRQVISTARTCNMLLICLDVMKSMTHKKVIEKELDGFGIRLNQKPPDIVFRKKDKGGLNYQEIVPQSELSHDVVQSVLREYRLHSCDVVVKEDVTIDQFIDVVEGNRKYMPALYVMNKIDQVTIEELDIICQIPHHVVVSAAHGWNIDELLEKVWDYCNMIRIYTKPKGQIPDYNEPVILHDTNPSLEMFCNRIHKDILSHLKYAWVWGSSVKHQPMKTGKDHRLNDEDVVQIVKKV</sequence>
<dbReference type="AlphaFoldDB" id="D7G1V0"/>
<protein>
    <submittedName>
        <fullName evidence="6">DRG1, developmenally regulated GTPase 1</fullName>
    </submittedName>
</protein>
<dbReference type="EMBL" id="FN649743">
    <property type="protein sequence ID" value="CBJ48676.1"/>
    <property type="molecule type" value="Genomic_DNA"/>
</dbReference>
<dbReference type="OrthoDB" id="603at2759"/>
<dbReference type="SUPFAM" id="SSF52540">
    <property type="entry name" value="P-loop containing nucleoside triphosphate hydrolases"/>
    <property type="match status" value="1"/>
</dbReference>
<dbReference type="PROSITE" id="PS51710">
    <property type="entry name" value="G_OBG"/>
    <property type="match status" value="1"/>
</dbReference>
<feature type="coiled-coil region" evidence="3">
    <location>
        <begin position="2"/>
        <end position="29"/>
    </location>
</feature>
<keyword evidence="2" id="KW-0342">GTP-binding</keyword>
<evidence type="ECO:0000259" key="4">
    <source>
        <dbReference type="PROSITE" id="PS51710"/>
    </source>
</evidence>
<dbReference type="InterPro" id="IPR004095">
    <property type="entry name" value="TGS"/>
</dbReference>
<dbReference type="OMA" id="SAKHPGQ"/>
<evidence type="ECO:0000259" key="5">
    <source>
        <dbReference type="PROSITE" id="PS51880"/>
    </source>
</evidence>
<dbReference type="InterPro" id="IPR006073">
    <property type="entry name" value="GTP-bd"/>
</dbReference>
<dbReference type="InterPro" id="IPR031167">
    <property type="entry name" value="G_OBG"/>
</dbReference>
<dbReference type="eggNOG" id="KOG1487">
    <property type="taxonomic scope" value="Eukaryota"/>
</dbReference>
<dbReference type="InterPro" id="IPR045001">
    <property type="entry name" value="DRG"/>
</dbReference>
<gene>
    <name evidence="6" type="primary">DRG1</name>
    <name evidence="6" type="ORF">Esi_0046_0047</name>
</gene>
<dbReference type="NCBIfam" id="TIGR00231">
    <property type="entry name" value="small_GTP"/>
    <property type="match status" value="1"/>
</dbReference>
<dbReference type="InterPro" id="IPR005225">
    <property type="entry name" value="Small_GTP-bd"/>
</dbReference>
<dbReference type="InterPro" id="IPR006074">
    <property type="entry name" value="GTP1-OBG_CS"/>
</dbReference>
<dbReference type="FunFam" id="3.10.20.30:FF:000003">
    <property type="entry name" value="Developmentally-regulated GTP-binding protein 1"/>
    <property type="match status" value="1"/>
</dbReference>
<dbReference type="Pfam" id="PF01926">
    <property type="entry name" value="MMR_HSR1"/>
    <property type="match status" value="1"/>
</dbReference>
<evidence type="ECO:0000256" key="3">
    <source>
        <dbReference type="SAM" id="Coils"/>
    </source>
</evidence>
<dbReference type="PANTHER" id="PTHR43127">
    <property type="entry name" value="DEVELOPMENTALLY-REGULATED GTP-BINDING PROTEIN 2"/>
    <property type="match status" value="1"/>
</dbReference>
<dbReference type="Pfam" id="PF02824">
    <property type="entry name" value="TGS"/>
    <property type="match status" value="1"/>
</dbReference>
<dbReference type="Gene3D" id="3.10.20.30">
    <property type="match status" value="1"/>
</dbReference>
<dbReference type="CDD" id="cd01896">
    <property type="entry name" value="DRG"/>
    <property type="match status" value="1"/>
</dbReference>
<dbReference type="Gene3D" id="6.10.140.1070">
    <property type="match status" value="2"/>
</dbReference>
<dbReference type="Proteomes" id="UP000002630">
    <property type="component" value="Linkage Group LG18"/>
</dbReference>
<dbReference type="FunCoup" id="D7G1V0">
    <property type="interactions" value="694"/>
</dbReference>
<dbReference type="PROSITE" id="PS51880">
    <property type="entry name" value="TGS"/>
    <property type="match status" value="1"/>
</dbReference>
<accession>D7G1V0</accession>
<dbReference type="CDD" id="cd17230">
    <property type="entry name" value="TGS_DRG1"/>
    <property type="match status" value="1"/>
</dbReference>
<evidence type="ECO:0000256" key="1">
    <source>
        <dbReference type="ARBA" id="ARBA00022741"/>
    </source>
</evidence>
<dbReference type="SUPFAM" id="SSF81271">
    <property type="entry name" value="TGS-like"/>
    <property type="match status" value="1"/>
</dbReference>
<organism evidence="6 7">
    <name type="scientific">Ectocarpus siliculosus</name>
    <name type="common">Brown alga</name>
    <name type="synonym">Conferva siliculosa</name>
    <dbReference type="NCBI Taxonomy" id="2880"/>
    <lineage>
        <taxon>Eukaryota</taxon>
        <taxon>Sar</taxon>
        <taxon>Stramenopiles</taxon>
        <taxon>Ochrophyta</taxon>
        <taxon>PX clade</taxon>
        <taxon>Phaeophyceae</taxon>
        <taxon>Ectocarpales</taxon>
        <taxon>Ectocarpaceae</taxon>
        <taxon>Ectocarpus</taxon>
    </lineage>
</organism>
<dbReference type="InParanoid" id="D7G1V0"/>
<evidence type="ECO:0000313" key="7">
    <source>
        <dbReference type="Proteomes" id="UP000002630"/>
    </source>
</evidence>
<keyword evidence="7" id="KW-1185">Reference proteome</keyword>
<keyword evidence="3" id="KW-0175">Coiled coil</keyword>
<proteinExistence type="predicted"/>
<keyword evidence="1" id="KW-0547">Nucleotide-binding</keyword>
<dbReference type="EMBL" id="FN648663">
    <property type="protein sequence ID" value="CBJ48676.1"/>
    <property type="molecule type" value="Genomic_DNA"/>
</dbReference>
<dbReference type="InterPro" id="IPR031662">
    <property type="entry name" value="GTP-binding_2"/>
</dbReference>
<evidence type="ECO:0000313" key="6">
    <source>
        <dbReference type="EMBL" id="CBJ48676.1"/>
    </source>
</evidence>
<dbReference type="InterPro" id="IPR012675">
    <property type="entry name" value="Beta-grasp_dom_sf"/>
</dbReference>
<dbReference type="PROSITE" id="PS00905">
    <property type="entry name" value="GTP1_OBG"/>
    <property type="match status" value="1"/>
</dbReference>
<name>D7G1V0_ECTSI</name>
<dbReference type="InterPro" id="IPR027417">
    <property type="entry name" value="P-loop_NTPase"/>
</dbReference>
<feature type="domain" description="TGS" evidence="5">
    <location>
        <begin position="294"/>
        <end position="370"/>
    </location>
</feature>
<dbReference type="InterPro" id="IPR012676">
    <property type="entry name" value="TGS-like"/>
</dbReference>
<reference evidence="6 7" key="1">
    <citation type="journal article" date="2010" name="Nature">
        <title>The Ectocarpus genome and the independent evolution of multicellularity in brown algae.</title>
        <authorList>
            <person name="Cock J.M."/>
            <person name="Sterck L."/>
            <person name="Rouze P."/>
            <person name="Scornet D."/>
            <person name="Allen A.E."/>
            <person name="Amoutzias G."/>
            <person name="Anthouard V."/>
            <person name="Artiguenave F."/>
            <person name="Aury J.M."/>
            <person name="Badger J.H."/>
            <person name="Beszteri B."/>
            <person name="Billiau K."/>
            <person name="Bonnet E."/>
            <person name="Bothwell J.H."/>
            <person name="Bowler C."/>
            <person name="Boyen C."/>
            <person name="Brownlee C."/>
            <person name="Carrano C.J."/>
            <person name="Charrier B."/>
            <person name="Cho G.Y."/>
            <person name="Coelho S.M."/>
            <person name="Collen J."/>
            <person name="Corre E."/>
            <person name="Da Silva C."/>
            <person name="Delage L."/>
            <person name="Delaroque N."/>
            <person name="Dittami S.M."/>
            <person name="Doulbeau S."/>
            <person name="Elias M."/>
            <person name="Farnham G."/>
            <person name="Gachon C.M."/>
            <person name="Gschloessl B."/>
            <person name="Heesch S."/>
            <person name="Jabbari K."/>
            <person name="Jubin C."/>
            <person name="Kawai H."/>
            <person name="Kimura K."/>
            <person name="Kloareg B."/>
            <person name="Kupper F.C."/>
            <person name="Lang D."/>
            <person name="Le Bail A."/>
            <person name="Leblanc C."/>
            <person name="Lerouge P."/>
            <person name="Lohr M."/>
            <person name="Lopez P.J."/>
            <person name="Martens C."/>
            <person name="Maumus F."/>
            <person name="Michel G."/>
            <person name="Miranda-Saavedra D."/>
            <person name="Morales J."/>
            <person name="Moreau H."/>
            <person name="Motomura T."/>
            <person name="Nagasato C."/>
            <person name="Napoli C.A."/>
            <person name="Nelson D.R."/>
            <person name="Nyvall-Collen P."/>
            <person name="Peters A.F."/>
            <person name="Pommier C."/>
            <person name="Potin P."/>
            <person name="Poulain J."/>
            <person name="Quesneville H."/>
            <person name="Read B."/>
            <person name="Rensing S.A."/>
            <person name="Ritter A."/>
            <person name="Rousvoal S."/>
            <person name="Samanta M."/>
            <person name="Samson G."/>
            <person name="Schroeder D.C."/>
            <person name="Segurens B."/>
            <person name="Strittmatter M."/>
            <person name="Tonon T."/>
            <person name="Tregear J.W."/>
            <person name="Valentin K."/>
            <person name="von Dassow P."/>
            <person name="Yamagishi T."/>
            <person name="Van de Peer Y."/>
            <person name="Wincker P."/>
        </authorList>
    </citation>
    <scope>NUCLEOTIDE SEQUENCE [LARGE SCALE GENOMIC DNA]</scope>
    <source>
        <strain evidence="7">Ec32 / CCAP1310/4</strain>
    </source>
</reference>
<dbReference type="FunFam" id="3.40.50.300:FF:000740">
    <property type="entry name" value="Putative GTP-binding protein 1"/>
    <property type="match status" value="1"/>
</dbReference>
<dbReference type="GO" id="GO:0005525">
    <property type="term" value="F:GTP binding"/>
    <property type="evidence" value="ECO:0007669"/>
    <property type="project" value="UniProtKB-KW"/>
</dbReference>